<name>A0AAW0K7X2_QUESU</name>
<comment type="similarity">
    <text evidence="1">Belongs to the AB hydrolase superfamily.</text>
</comment>
<dbReference type="PANTHER" id="PTHR43039">
    <property type="entry name" value="ESTERASE-RELATED"/>
    <property type="match status" value="1"/>
</dbReference>
<protein>
    <submittedName>
        <fullName evidence="2">Esterase kai2</fullName>
    </submittedName>
</protein>
<sequence>MSSSMIIWGYSTLEGFAYDLLAILEELQVDSCIFVGHSVSSMIGLITTVMQLDLFSKIVMLSPTQGTYVHRSYIL</sequence>
<dbReference type="AlphaFoldDB" id="A0AAW0K7X2"/>
<reference evidence="2 3" key="1">
    <citation type="journal article" date="2018" name="Sci. Data">
        <title>The draft genome sequence of cork oak.</title>
        <authorList>
            <person name="Ramos A.M."/>
            <person name="Usie A."/>
            <person name="Barbosa P."/>
            <person name="Barros P.M."/>
            <person name="Capote T."/>
            <person name="Chaves I."/>
            <person name="Simoes F."/>
            <person name="Abreu I."/>
            <person name="Carrasquinho I."/>
            <person name="Faro C."/>
            <person name="Guimaraes J.B."/>
            <person name="Mendonca D."/>
            <person name="Nobrega F."/>
            <person name="Rodrigues L."/>
            <person name="Saibo N.J.M."/>
            <person name="Varela M.C."/>
            <person name="Egas C."/>
            <person name="Matos J."/>
            <person name="Miguel C.M."/>
            <person name="Oliveira M.M."/>
            <person name="Ricardo C.P."/>
            <person name="Goncalves S."/>
        </authorList>
    </citation>
    <scope>NUCLEOTIDE SEQUENCE [LARGE SCALE GENOMIC DNA]</scope>
    <source>
        <strain evidence="3">cv. HL8</strain>
    </source>
</reference>
<evidence type="ECO:0000313" key="3">
    <source>
        <dbReference type="Proteomes" id="UP000237347"/>
    </source>
</evidence>
<dbReference type="Gene3D" id="3.40.50.1820">
    <property type="entry name" value="alpha/beta hydrolase"/>
    <property type="match status" value="1"/>
</dbReference>
<comment type="caution">
    <text evidence="2">The sequence shown here is derived from an EMBL/GenBank/DDBJ whole genome shotgun (WGS) entry which is preliminary data.</text>
</comment>
<dbReference type="SUPFAM" id="SSF53474">
    <property type="entry name" value="alpha/beta-Hydrolases"/>
    <property type="match status" value="1"/>
</dbReference>
<gene>
    <name evidence="2" type="primary">KAI2_3</name>
    <name evidence="2" type="ORF">CFP56_025078</name>
</gene>
<proteinExistence type="inferred from homology"/>
<dbReference type="EMBL" id="PKMF04000394">
    <property type="protein sequence ID" value="KAK7834081.1"/>
    <property type="molecule type" value="Genomic_DNA"/>
</dbReference>
<dbReference type="Proteomes" id="UP000237347">
    <property type="component" value="Unassembled WGS sequence"/>
</dbReference>
<evidence type="ECO:0000313" key="2">
    <source>
        <dbReference type="EMBL" id="KAK7834081.1"/>
    </source>
</evidence>
<organism evidence="2 3">
    <name type="scientific">Quercus suber</name>
    <name type="common">Cork oak</name>
    <dbReference type="NCBI Taxonomy" id="58331"/>
    <lineage>
        <taxon>Eukaryota</taxon>
        <taxon>Viridiplantae</taxon>
        <taxon>Streptophyta</taxon>
        <taxon>Embryophyta</taxon>
        <taxon>Tracheophyta</taxon>
        <taxon>Spermatophyta</taxon>
        <taxon>Magnoliopsida</taxon>
        <taxon>eudicotyledons</taxon>
        <taxon>Gunneridae</taxon>
        <taxon>Pentapetalae</taxon>
        <taxon>rosids</taxon>
        <taxon>fabids</taxon>
        <taxon>Fagales</taxon>
        <taxon>Fagaceae</taxon>
        <taxon>Quercus</taxon>
    </lineage>
</organism>
<evidence type="ECO:0000256" key="1">
    <source>
        <dbReference type="ARBA" id="ARBA00008645"/>
    </source>
</evidence>
<dbReference type="InterPro" id="IPR029058">
    <property type="entry name" value="AB_hydrolase_fold"/>
</dbReference>
<accession>A0AAW0K7X2</accession>
<keyword evidence="3" id="KW-1185">Reference proteome</keyword>